<evidence type="ECO:0000256" key="1">
    <source>
        <dbReference type="SAM" id="MobiDB-lite"/>
    </source>
</evidence>
<gene>
    <name evidence="2" type="ORF">Cni_G01433</name>
</gene>
<reference evidence="2 3" key="1">
    <citation type="submission" date="2023-10" db="EMBL/GenBank/DDBJ databases">
        <title>Chromosome-scale genome assembly provides insights into flower coloration mechanisms of Canna indica.</title>
        <authorList>
            <person name="Li C."/>
        </authorList>
    </citation>
    <scope>NUCLEOTIDE SEQUENCE [LARGE SCALE GENOMIC DNA]</scope>
    <source>
        <tissue evidence="2">Flower</tissue>
    </source>
</reference>
<dbReference type="PANTHER" id="PTHR35282:SF2">
    <property type="entry name" value="F5D14.24 PROTEIN"/>
    <property type="match status" value="1"/>
</dbReference>
<dbReference type="Proteomes" id="UP001327560">
    <property type="component" value="Chromosome 1"/>
</dbReference>
<feature type="region of interest" description="Disordered" evidence="1">
    <location>
        <begin position="21"/>
        <end position="56"/>
    </location>
</feature>
<name>A0AAQ3JN63_9LILI</name>
<dbReference type="Pfam" id="PF21737">
    <property type="entry name" value="DUF6865"/>
    <property type="match status" value="1"/>
</dbReference>
<dbReference type="InterPro" id="IPR049198">
    <property type="entry name" value="DUF6865"/>
</dbReference>
<sequence length="87" mass="9409">MDNISCENDIEFLRESLMAISQSPPDTVHGSNGLPVKQSTAAAASEDKKGDNNEAEKYRSKLISISYMQSPDVKPSPPLMVENLLGA</sequence>
<dbReference type="AlphaFoldDB" id="A0AAQ3JN63"/>
<organism evidence="2 3">
    <name type="scientific">Canna indica</name>
    <name type="common">Indian-shot</name>
    <dbReference type="NCBI Taxonomy" id="4628"/>
    <lineage>
        <taxon>Eukaryota</taxon>
        <taxon>Viridiplantae</taxon>
        <taxon>Streptophyta</taxon>
        <taxon>Embryophyta</taxon>
        <taxon>Tracheophyta</taxon>
        <taxon>Spermatophyta</taxon>
        <taxon>Magnoliopsida</taxon>
        <taxon>Liliopsida</taxon>
        <taxon>Zingiberales</taxon>
        <taxon>Cannaceae</taxon>
        <taxon>Canna</taxon>
    </lineage>
</organism>
<keyword evidence="3" id="KW-1185">Reference proteome</keyword>
<feature type="compositionally biased region" description="Basic and acidic residues" evidence="1">
    <location>
        <begin position="45"/>
        <end position="56"/>
    </location>
</feature>
<proteinExistence type="predicted"/>
<evidence type="ECO:0000313" key="3">
    <source>
        <dbReference type="Proteomes" id="UP001327560"/>
    </source>
</evidence>
<protein>
    <submittedName>
        <fullName evidence="2">Uncharacterized protein</fullName>
    </submittedName>
</protein>
<dbReference type="PANTHER" id="PTHR35282">
    <property type="entry name" value="F5D14.24 PROTEIN"/>
    <property type="match status" value="1"/>
</dbReference>
<accession>A0AAQ3JN63</accession>
<evidence type="ECO:0000313" key="2">
    <source>
        <dbReference type="EMBL" id="WOK92742.1"/>
    </source>
</evidence>
<dbReference type="EMBL" id="CP136890">
    <property type="protein sequence ID" value="WOK92742.1"/>
    <property type="molecule type" value="Genomic_DNA"/>
</dbReference>